<feature type="transmembrane region" description="Helical" evidence="12">
    <location>
        <begin position="6"/>
        <end position="31"/>
    </location>
</feature>
<keyword evidence="6 12" id="KW-1133">Transmembrane helix</keyword>
<evidence type="ECO:0000256" key="11">
    <source>
        <dbReference type="SAM" id="MobiDB-lite"/>
    </source>
</evidence>
<evidence type="ECO:0000256" key="2">
    <source>
        <dbReference type="ARBA" id="ARBA00005551"/>
    </source>
</evidence>
<feature type="transmembrane region" description="Helical" evidence="12">
    <location>
        <begin position="126"/>
        <end position="147"/>
    </location>
</feature>
<keyword evidence="3" id="KW-0813">Transport</keyword>
<feature type="transmembrane region" description="Helical" evidence="12">
    <location>
        <begin position="67"/>
        <end position="84"/>
    </location>
</feature>
<keyword evidence="9 12" id="KW-0472">Membrane</keyword>
<keyword evidence="10" id="KW-0739">Sodium transport</keyword>
<evidence type="ECO:0000313" key="14">
    <source>
        <dbReference type="EMBL" id="EHN11421.1"/>
    </source>
</evidence>
<evidence type="ECO:0000256" key="12">
    <source>
        <dbReference type="SAM" id="Phobius"/>
    </source>
</evidence>
<dbReference type="GO" id="GO:0015297">
    <property type="term" value="F:antiporter activity"/>
    <property type="evidence" value="ECO:0007669"/>
    <property type="project" value="UniProtKB-KW"/>
</dbReference>
<dbReference type="PANTHER" id="PTHR43562:SF3">
    <property type="entry name" value="SODIUM ION_PROTON EXCHANGER (EUROFUNG)"/>
    <property type="match status" value="1"/>
</dbReference>
<dbReference type="EMBL" id="AGUD01000106">
    <property type="protein sequence ID" value="EHN11421.1"/>
    <property type="molecule type" value="Genomic_DNA"/>
</dbReference>
<feature type="transmembrane region" description="Helical" evidence="12">
    <location>
        <begin position="236"/>
        <end position="264"/>
    </location>
</feature>
<feature type="transmembrane region" description="Helical" evidence="12">
    <location>
        <begin position="96"/>
        <end position="120"/>
    </location>
</feature>
<evidence type="ECO:0000256" key="3">
    <source>
        <dbReference type="ARBA" id="ARBA00022448"/>
    </source>
</evidence>
<dbReference type="GO" id="GO:0006814">
    <property type="term" value="P:sodium ion transport"/>
    <property type="evidence" value="ECO:0007669"/>
    <property type="project" value="UniProtKB-KW"/>
</dbReference>
<evidence type="ECO:0000256" key="8">
    <source>
        <dbReference type="ARBA" id="ARBA00023065"/>
    </source>
</evidence>
<dbReference type="InterPro" id="IPR006153">
    <property type="entry name" value="Cation/H_exchanger_TM"/>
</dbReference>
<comment type="subcellular location">
    <subcellularLocation>
        <location evidence="1">Membrane</location>
        <topology evidence="1">Multi-pass membrane protein</topology>
    </subcellularLocation>
</comment>
<dbReference type="InterPro" id="IPR038770">
    <property type="entry name" value="Na+/solute_symporter_sf"/>
</dbReference>
<keyword evidence="8" id="KW-0406">Ion transport</keyword>
<feature type="transmembrane region" description="Helical" evidence="12">
    <location>
        <begin position="43"/>
        <end position="61"/>
    </location>
</feature>
<feature type="transmembrane region" description="Helical" evidence="12">
    <location>
        <begin position="159"/>
        <end position="181"/>
    </location>
</feature>
<keyword evidence="15" id="KW-1185">Reference proteome</keyword>
<evidence type="ECO:0000256" key="6">
    <source>
        <dbReference type="ARBA" id="ARBA00022989"/>
    </source>
</evidence>
<organism evidence="14 15">
    <name type="scientific">Patulibacter medicamentivorans</name>
    <dbReference type="NCBI Taxonomy" id="1097667"/>
    <lineage>
        <taxon>Bacteria</taxon>
        <taxon>Bacillati</taxon>
        <taxon>Actinomycetota</taxon>
        <taxon>Thermoleophilia</taxon>
        <taxon>Solirubrobacterales</taxon>
        <taxon>Patulibacteraceae</taxon>
        <taxon>Patulibacter</taxon>
    </lineage>
</organism>
<protein>
    <submittedName>
        <fullName evidence="14">Na+/H+ antiporter</fullName>
    </submittedName>
</protein>
<evidence type="ECO:0000256" key="5">
    <source>
        <dbReference type="ARBA" id="ARBA00022692"/>
    </source>
</evidence>
<dbReference type="AlphaFoldDB" id="H0E4G9"/>
<dbReference type="GO" id="GO:1902600">
    <property type="term" value="P:proton transmembrane transport"/>
    <property type="evidence" value="ECO:0007669"/>
    <property type="project" value="InterPro"/>
</dbReference>
<comment type="similarity">
    <text evidence="2">Belongs to the monovalent cation:proton antiporter 2 (CPA2) transporter (TC 2.A.37) family.</text>
</comment>
<evidence type="ECO:0000256" key="10">
    <source>
        <dbReference type="ARBA" id="ARBA00023201"/>
    </source>
</evidence>
<dbReference type="PANTHER" id="PTHR43562">
    <property type="entry name" value="NAPA-TYPE SODIUM/HYDROGEN ANTIPORTER"/>
    <property type="match status" value="1"/>
</dbReference>
<feature type="region of interest" description="Disordered" evidence="11">
    <location>
        <begin position="391"/>
        <end position="429"/>
    </location>
</feature>
<keyword evidence="4" id="KW-0050">Antiport</keyword>
<dbReference type="Pfam" id="PF00999">
    <property type="entry name" value="Na_H_Exchanger"/>
    <property type="match status" value="1"/>
</dbReference>
<dbReference type="Gene3D" id="1.20.1530.20">
    <property type="match status" value="1"/>
</dbReference>
<keyword evidence="5 12" id="KW-0812">Transmembrane</keyword>
<evidence type="ECO:0000256" key="7">
    <source>
        <dbReference type="ARBA" id="ARBA00023053"/>
    </source>
</evidence>
<evidence type="ECO:0000256" key="4">
    <source>
        <dbReference type="ARBA" id="ARBA00022449"/>
    </source>
</evidence>
<feature type="transmembrane region" description="Helical" evidence="12">
    <location>
        <begin position="193"/>
        <end position="215"/>
    </location>
</feature>
<sequence length="429" mass="43261">MSLPALPLAAASPTTAVLLDLFVLLLAAKIGDELFKRLGQPSLIGEILAGVIVGPSVLGLVHPQGTIEVFAELGVIFLLFWVGLETRLSDLRAVGTSAITVGVLGVVLPFAAGSVLGAALGEGTATSMFLGAALVATSVGITSAVLVDLGLLSRRVSRVILGAAIVDDILAMVLLAVATGIAEQGSVDVGGIAVVLVVTTAFLGFVALGGTQLLARVPDLLERPRFAESPLMPAVLLCLGLAAIAAEIGLAAIIGAFLAGMAVAETKDHNDVEEEIAPLYAFFPPFFFAAIGLQVDPGAFADGDVLALLAAVTVLAIVTKFAGAWLGARLTMRPRPREAAFVGVGMIPRGEVGIIVASLGASAGVIDGDQFTVVVGMSILTTLLVPPLLRRLTPEPDGDPGDDEGGGDERSGGAPAGREPDGLPAAAAG</sequence>
<evidence type="ECO:0000256" key="9">
    <source>
        <dbReference type="ARBA" id="ARBA00023136"/>
    </source>
</evidence>
<reference evidence="14 15" key="1">
    <citation type="journal article" date="2013" name="Biodegradation">
        <title>Quantitative proteomic analysis of ibuprofen-degrading Patulibacter sp. strain I11.</title>
        <authorList>
            <person name="Almeida B."/>
            <person name="Kjeldal H."/>
            <person name="Lolas I."/>
            <person name="Knudsen A.D."/>
            <person name="Carvalho G."/>
            <person name="Nielsen K.L."/>
            <person name="Barreto Crespo M.T."/>
            <person name="Stensballe A."/>
            <person name="Nielsen J.L."/>
        </authorList>
    </citation>
    <scope>NUCLEOTIDE SEQUENCE [LARGE SCALE GENOMIC DNA]</scope>
    <source>
        <strain evidence="14 15">I11</strain>
    </source>
</reference>
<dbReference type="RefSeq" id="WP_007573299.1">
    <property type="nucleotide sequence ID" value="NZ_AGUD01000106.1"/>
</dbReference>
<proteinExistence type="inferred from homology"/>
<dbReference type="Proteomes" id="UP000005143">
    <property type="component" value="Unassembled WGS sequence"/>
</dbReference>
<gene>
    <name evidence="14" type="ORF">PAI11_17000</name>
</gene>
<feature type="compositionally biased region" description="Acidic residues" evidence="11">
    <location>
        <begin position="396"/>
        <end position="406"/>
    </location>
</feature>
<dbReference type="GO" id="GO:0016020">
    <property type="term" value="C:membrane"/>
    <property type="evidence" value="ECO:0007669"/>
    <property type="project" value="UniProtKB-SubCell"/>
</dbReference>
<comment type="caution">
    <text evidence="14">The sequence shown here is derived from an EMBL/GenBank/DDBJ whole genome shotgun (WGS) entry which is preliminary data.</text>
</comment>
<feature type="domain" description="Cation/H+ exchanger transmembrane" evidence="13">
    <location>
        <begin position="24"/>
        <end position="389"/>
    </location>
</feature>
<accession>H0E4G9</accession>
<feature type="transmembrane region" description="Helical" evidence="12">
    <location>
        <begin position="305"/>
        <end position="327"/>
    </location>
</feature>
<evidence type="ECO:0000256" key="1">
    <source>
        <dbReference type="ARBA" id="ARBA00004141"/>
    </source>
</evidence>
<name>H0E4G9_9ACTN</name>
<keyword evidence="7" id="KW-0915">Sodium</keyword>
<evidence type="ECO:0000313" key="15">
    <source>
        <dbReference type="Proteomes" id="UP000005143"/>
    </source>
</evidence>
<feature type="transmembrane region" description="Helical" evidence="12">
    <location>
        <begin position="276"/>
        <end position="293"/>
    </location>
</feature>
<evidence type="ECO:0000259" key="13">
    <source>
        <dbReference type="Pfam" id="PF00999"/>
    </source>
</evidence>